<evidence type="ECO:0000256" key="1">
    <source>
        <dbReference type="ARBA" id="ARBA00001968"/>
    </source>
</evidence>
<dbReference type="InterPro" id="IPR027806">
    <property type="entry name" value="HARBI1_dom"/>
</dbReference>
<evidence type="ECO:0000313" key="4">
    <source>
        <dbReference type="EMBL" id="TPX74451.1"/>
    </source>
</evidence>
<feature type="domain" description="DDE Tnp4" evidence="3">
    <location>
        <begin position="215"/>
        <end position="307"/>
    </location>
</feature>
<gene>
    <name evidence="4" type="ORF">CcCBS67573_g04272</name>
</gene>
<dbReference type="OrthoDB" id="2445244at2759"/>
<dbReference type="Proteomes" id="UP000320333">
    <property type="component" value="Unassembled WGS sequence"/>
</dbReference>
<dbReference type="GO" id="GO:0046872">
    <property type="term" value="F:metal ion binding"/>
    <property type="evidence" value="ECO:0007669"/>
    <property type="project" value="UniProtKB-KW"/>
</dbReference>
<proteinExistence type="predicted"/>
<keyword evidence="2" id="KW-0479">Metal-binding</keyword>
<name>A0A507FDN1_9FUNG</name>
<reference evidence="4 5" key="1">
    <citation type="journal article" date="2019" name="Sci. Rep.">
        <title>Comparative genomics of chytrid fungi reveal insights into the obligate biotrophic and pathogenic lifestyle of Synchytrium endobioticum.</title>
        <authorList>
            <person name="van de Vossenberg B.T.L.H."/>
            <person name="Warris S."/>
            <person name="Nguyen H.D.T."/>
            <person name="van Gent-Pelzer M.P.E."/>
            <person name="Joly D.L."/>
            <person name="van de Geest H.C."/>
            <person name="Bonants P.J.M."/>
            <person name="Smith D.S."/>
            <person name="Levesque C.A."/>
            <person name="van der Lee T.A.J."/>
        </authorList>
    </citation>
    <scope>NUCLEOTIDE SEQUENCE [LARGE SCALE GENOMIC DNA]</scope>
    <source>
        <strain evidence="4 5">CBS 675.73</strain>
    </source>
</reference>
<evidence type="ECO:0000259" key="3">
    <source>
        <dbReference type="Pfam" id="PF13359"/>
    </source>
</evidence>
<dbReference type="EMBL" id="QEAP01000125">
    <property type="protein sequence ID" value="TPX74451.1"/>
    <property type="molecule type" value="Genomic_DNA"/>
</dbReference>
<comment type="cofactor">
    <cofactor evidence="1">
        <name>a divalent metal cation</name>
        <dbReference type="ChEBI" id="CHEBI:60240"/>
    </cofactor>
</comment>
<dbReference type="Pfam" id="PF13359">
    <property type="entry name" value="DDE_Tnp_4"/>
    <property type="match status" value="1"/>
</dbReference>
<comment type="caution">
    <text evidence="4">The sequence shown here is derived from an EMBL/GenBank/DDBJ whole genome shotgun (WGS) entry which is preliminary data.</text>
</comment>
<dbReference type="STRING" id="246404.A0A507FDN1"/>
<accession>A0A507FDN1</accession>
<evidence type="ECO:0000313" key="5">
    <source>
        <dbReference type="Proteomes" id="UP000320333"/>
    </source>
</evidence>
<dbReference type="AlphaFoldDB" id="A0A507FDN1"/>
<protein>
    <recommendedName>
        <fullName evidence="3">DDE Tnp4 domain-containing protein</fullName>
    </recommendedName>
</protein>
<organism evidence="4 5">
    <name type="scientific">Chytriomyces confervae</name>
    <dbReference type="NCBI Taxonomy" id="246404"/>
    <lineage>
        <taxon>Eukaryota</taxon>
        <taxon>Fungi</taxon>
        <taxon>Fungi incertae sedis</taxon>
        <taxon>Chytridiomycota</taxon>
        <taxon>Chytridiomycota incertae sedis</taxon>
        <taxon>Chytridiomycetes</taxon>
        <taxon>Chytridiales</taxon>
        <taxon>Chytriomycetaceae</taxon>
        <taxon>Chytriomyces</taxon>
    </lineage>
</organism>
<keyword evidence="5" id="KW-1185">Reference proteome</keyword>
<evidence type="ECO:0000256" key="2">
    <source>
        <dbReference type="ARBA" id="ARBA00022723"/>
    </source>
</evidence>
<sequence length="316" mass="36623">MDKEDDELQAFLDYDACARTAVNSVNSFNMHSSNLDHEHCCWPELNAFSVLSIGDRPSEELLELIYTLQQRRYLNDRQRRIPKVLELRNLLLQLDDREFRIQMRMNSSSFQFLLSKIRDHPVFRNNSQNPQAPVWIQAAVAVEKMGMFGNSACIGRTAQTLGIGDGTVVLYCRRVVKAILLLQQQFVYWPNAQERRVLSQESEQRWGLLGAVISIDGTGVVFYKRPEKDGEVHFCQKGFYGQNLLLGCYIHRRIQWFQTGYVASMFDSNIFSKSNLWEHPQRYFSEGEYALADSGFTLTEHSIIPYQSWMPATCHQ</sequence>